<dbReference type="InterPro" id="IPR052797">
    <property type="entry name" value="RegFact_GeneExpr_CellDeath"/>
</dbReference>
<organism evidence="2 3">
    <name type="scientific">Daphnia magna</name>
    <dbReference type="NCBI Taxonomy" id="35525"/>
    <lineage>
        <taxon>Eukaryota</taxon>
        <taxon>Metazoa</taxon>
        <taxon>Ecdysozoa</taxon>
        <taxon>Arthropoda</taxon>
        <taxon>Crustacea</taxon>
        <taxon>Branchiopoda</taxon>
        <taxon>Diplostraca</taxon>
        <taxon>Cladocera</taxon>
        <taxon>Anomopoda</taxon>
        <taxon>Daphniidae</taxon>
        <taxon>Daphnia</taxon>
    </lineage>
</organism>
<dbReference type="Proteomes" id="UP000076858">
    <property type="component" value="Unassembled WGS sequence"/>
</dbReference>
<evidence type="ECO:0000313" key="3">
    <source>
        <dbReference type="Proteomes" id="UP000076858"/>
    </source>
</evidence>
<dbReference type="PANTHER" id="PTHR33936">
    <property type="entry name" value="PROTEIN CBG17840"/>
    <property type="match status" value="1"/>
</dbReference>
<gene>
    <name evidence="2" type="ORF">APZ42_033133</name>
</gene>
<feature type="domain" description="C2H2-type" evidence="1">
    <location>
        <begin position="235"/>
        <end position="263"/>
    </location>
</feature>
<feature type="domain" description="C2H2-type" evidence="1">
    <location>
        <begin position="273"/>
        <end position="298"/>
    </location>
</feature>
<evidence type="ECO:0000259" key="1">
    <source>
        <dbReference type="SMART" id="SM00355"/>
    </source>
</evidence>
<comment type="caution">
    <text evidence="2">The sequence shown here is derived from an EMBL/GenBank/DDBJ whole genome shotgun (WGS) entry which is preliminary data.</text>
</comment>
<reference evidence="2 3" key="1">
    <citation type="submission" date="2016-03" db="EMBL/GenBank/DDBJ databases">
        <title>EvidentialGene: Evidence-directed Construction of Genes on Genomes.</title>
        <authorList>
            <person name="Gilbert D.G."/>
            <person name="Choi J.-H."/>
            <person name="Mockaitis K."/>
            <person name="Colbourne J."/>
            <person name="Pfrender M."/>
        </authorList>
    </citation>
    <scope>NUCLEOTIDE SEQUENCE [LARGE SCALE GENOMIC DNA]</scope>
    <source>
        <strain evidence="2 3">Xinb3</strain>
        <tissue evidence="2">Complete organism</tissue>
    </source>
</reference>
<keyword evidence="3" id="KW-1185">Reference proteome</keyword>
<dbReference type="InterPro" id="IPR013087">
    <property type="entry name" value="Znf_C2H2_type"/>
</dbReference>
<dbReference type="SMART" id="SM00355">
    <property type="entry name" value="ZnF_C2H2"/>
    <property type="match status" value="2"/>
</dbReference>
<proteinExistence type="predicted"/>
<name>A0A164LF35_9CRUS</name>
<dbReference type="PANTHER" id="PTHR33936:SF1">
    <property type="entry name" value="PROTEIN CBG06911"/>
    <property type="match status" value="1"/>
</dbReference>
<dbReference type="OrthoDB" id="6341434at2759"/>
<dbReference type="AlphaFoldDB" id="A0A164LF35"/>
<sequence>MERITDCFKTTIPESSCDIDGELTIVVDEDGRMVLDITETLSNFTEQNKEDDLVIITTDETDVINSSNVTYTDLQEETNDASSSSQAPNSYGVDDSQSLIASLQVPTSIPVINTAESPLSSTPNVINAASAVYIPEGQILFIMGETSQQGKPSQIPAVATQINARKETKTSPSRRIRRLLPKSHLNNSNDISTSAAFAQKKRQKRKKASLLHEVCLFNPESIITTGDGPTPEKFFLCDKCPSTEELVKFRRFEDLSRHYSRSHHLRILKNASVFCREENCSFKSWRVEDLRKHLNLTHGFAMESQMHTFASMEEFAAWKLSEEKLSGSKFNRSSGDHQTRQSGSQKVIVYMYYACNRSGSQRIRVNNGSKKKKPSSQGSIKINGTCTASISLVHDKGLNRISCEYCPTHYGHDTKEPHRQNLSKQEKLWILQLLVRGWNSDEIVKTLRSGTITGTTVRMMTVTRQDVFNVCRSHGVTNLERRDPDDSKSVKLWVEELKSKSSVLIWNPDSSILLLALMDDNQVMLARLHARIIYVTDISVNWDRCHRLLVLTTLSATDNEAYLIAYAITDQNGPEPLQVIIEVFAAIHAKLGQTFQPDFILCHDPSTVADAWISRSDAFPTFLSPSWNVENEWAEARAKYIDDDLKREAVKRCLDLLLGETDPSKFATFLQLVNGMLAADESLLEFSRFFTNSYDRLAAHWPGFHPLPDCSPFQQLNVELELITRRCRSLKRLDKCIYSLEFLASNQPFRPLTEFHRSSTQTESEVCNLRRAIAVQMKTLERVAHECDSVDTLKRINQVIREALQ</sequence>
<dbReference type="EMBL" id="LRGB01003146">
    <property type="protein sequence ID" value="KZS04052.1"/>
    <property type="molecule type" value="Genomic_DNA"/>
</dbReference>
<accession>A0A164LF35</accession>
<evidence type="ECO:0000313" key="2">
    <source>
        <dbReference type="EMBL" id="KZS04052.1"/>
    </source>
</evidence>
<protein>
    <recommendedName>
        <fullName evidence="1">C2H2-type domain-containing protein</fullName>
    </recommendedName>
</protein>